<evidence type="ECO:0000313" key="1">
    <source>
        <dbReference type="EMBL" id="KAF4616989.1"/>
    </source>
</evidence>
<dbReference type="Proteomes" id="UP000521872">
    <property type="component" value="Unassembled WGS sequence"/>
</dbReference>
<evidence type="ECO:0000313" key="2">
    <source>
        <dbReference type="Proteomes" id="UP000521872"/>
    </source>
</evidence>
<proteinExistence type="predicted"/>
<accession>A0A8H4QU60</accession>
<dbReference type="AlphaFoldDB" id="A0A8H4QU60"/>
<name>A0A8H4QU60_9AGAR</name>
<keyword evidence="2" id="KW-1185">Reference proteome</keyword>
<sequence length="122" mass="13895">MVTFKHTTLLPFDGCDPPDESPLIHTVHWLDPTTLSIYTAILALSTSESDLVKASDVIEKLEWRKNGSGFRHEYLVATVICPNHQKALLRFERCGTRNQRIEEVHQILDENKRAEAESIGRP</sequence>
<reference evidence="1 2" key="1">
    <citation type="submission" date="2019-12" db="EMBL/GenBank/DDBJ databases">
        <authorList>
            <person name="Floudas D."/>
            <person name="Bentzer J."/>
            <person name="Ahren D."/>
            <person name="Johansson T."/>
            <person name="Persson P."/>
            <person name="Tunlid A."/>
        </authorList>
    </citation>
    <scope>NUCLEOTIDE SEQUENCE [LARGE SCALE GENOMIC DNA]</scope>
    <source>
        <strain evidence="1 2">CBS 102.39</strain>
    </source>
</reference>
<dbReference type="EMBL" id="JAACJL010000031">
    <property type="protein sequence ID" value="KAF4616989.1"/>
    <property type="molecule type" value="Genomic_DNA"/>
</dbReference>
<comment type="caution">
    <text evidence="1">The sequence shown here is derived from an EMBL/GenBank/DDBJ whole genome shotgun (WGS) entry which is preliminary data.</text>
</comment>
<protein>
    <submittedName>
        <fullName evidence="1">Uncharacterized protein</fullName>
    </submittedName>
</protein>
<gene>
    <name evidence="1" type="ORF">D9613_008885</name>
</gene>
<organism evidence="1 2">
    <name type="scientific">Agrocybe pediades</name>
    <dbReference type="NCBI Taxonomy" id="84607"/>
    <lineage>
        <taxon>Eukaryota</taxon>
        <taxon>Fungi</taxon>
        <taxon>Dikarya</taxon>
        <taxon>Basidiomycota</taxon>
        <taxon>Agaricomycotina</taxon>
        <taxon>Agaricomycetes</taxon>
        <taxon>Agaricomycetidae</taxon>
        <taxon>Agaricales</taxon>
        <taxon>Agaricineae</taxon>
        <taxon>Strophariaceae</taxon>
        <taxon>Agrocybe</taxon>
    </lineage>
</organism>